<evidence type="ECO:0000313" key="1">
    <source>
        <dbReference type="EMBL" id="CAG8841107.1"/>
    </source>
</evidence>
<comment type="caution">
    <text evidence="1">The sequence shown here is derived from an EMBL/GenBank/DDBJ whole genome shotgun (WGS) entry which is preliminary data.</text>
</comment>
<sequence>AYWDEYELDKDDLEAETYCCKHCNTKYVKNASRLQTHLEKYISYQNIKTFKFTIVFTSEEQYTAINIATGIENIIYEIRENKIKLQASQPTLLMAYLELYKLKISISENTEISNDFKTMELTNLDQADELNKVTNNEENLDQNLKDVIYKLFPDNELITYDKNG</sequence>
<reference evidence="1 2" key="1">
    <citation type="submission" date="2021-06" db="EMBL/GenBank/DDBJ databases">
        <authorList>
            <person name="Kallberg Y."/>
            <person name="Tangrot J."/>
            <person name="Rosling A."/>
        </authorList>
    </citation>
    <scope>NUCLEOTIDE SEQUENCE [LARGE SCALE GENOMIC DNA]</scope>
    <source>
        <strain evidence="1 2">120-4 pot B 10/14</strain>
    </source>
</reference>
<evidence type="ECO:0000313" key="2">
    <source>
        <dbReference type="Proteomes" id="UP000789901"/>
    </source>
</evidence>
<feature type="non-terminal residue" evidence="1">
    <location>
        <position position="1"/>
    </location>
</feature>
<gene>
    <name evidence="1" type="ORF">GMARGA_LOCUS35249</name>
</gene>
<protein>
    <submittedName>
        <fullName evidence="1">15994_t:CDS:1</fullName>
    </submittedName>
</protein>
<name>A0ABN7WUD0_GIGMA</name>
<organism evidence="1 2">
    <name type="scientific">Gigaspora margarita</name>
    <dbReference type="NCBI Taxonomy" id="4874"/>
    <lineage>
        <taxon>Eukaryota</taxon>
        <taxon>Fungi</taxon>
        <taxon>Fungi incertae sedis</taxon>
        <taxon>Mucoromycota</taxon>
        <taxon>Glomeromycotina</taxon>
        <taxon>Glomeromycetes</taxon>
        <taxon>Diversisporales</taxon>
        <taxon>Gigasporaceae</taxon>
        <taxon>Gigaspora</taxon>
    </lineage>
</organism>
<accession>A0ABN7WUD0</accession>
<proteinExistence type="predicted"/>
<dbReference type="Proteomes" id="UP000789901">
    <property type="component" value="Unassembled WGS sequence"/>
</dbReference>
<dbReference type="EMBL" id="CAJVQB010064766">
    <property type="protein sequence ID" value="CAG8841107.1"/>
    <property type="molecule type" value="Genomic_DNA"/>
</dbReference>
<keyword evidence="2" id="KW-1185">Reference proteome</keyword>
<feature type="non-terminal residue" evidence="1">
    <location>
        <position position="164"/>
    </location>
</feature>